<dbReference type="Gene3D" id="6.10.340.10">
    <property type="match status" value="1"/>
</dbReference>
<dbReference type="PROSITE" id="PS50109">
    <property type="entry name" value="HIS_KIN"/>
    <property type="match status" value="1"/>
</dbReference>
<keyword evidence="6" id="KW-0808">Transferase</keyword>
<dbReference type="InterPro" id="IPR005467">
    <property type="entry name" value="His_kinase_dom"/>
</dbReference>
<dbReference type="SMART" id="SM00387">
    <property type="entry name" value="HATPase_c"/>
    <property type="match status" value="1"/>
</dbReference>
<comment type="subcellular location">
    <subcellularLocation>
        <location evidence="2">Cell membrane</location>
        <topology evidence="2">Multi-pass membrane protein</topology>
    </subcellularLocation>
</comment>
<keyword evidence="11" id="KW-0812">Transmembrane</keyword>
<protein>
    <recommendedName>
        <fullName evidence="3">histidine kinase</fullName>
        <ecNumber evidence="3">2.7.13.3</ecNumber>
    </recommendedName>
</protein>
<dbReference type="Pfam" id="PF00672">
    <property type="entry name" value="HAMP"/>
    <property type="match status" value="1"/>
</dbReference>
<organism evidence="14 15">
    <name type="scientific">Methylobrevis albus</name>
    <dbReference type="NCBI Taxonomy" id="2793297"/>
    <lineage>
        <taxon>Bacteria</taxon>
        <taxon>Pseudomonadati</taxon>
        <taxon>Pseudomonadota</taxon>
        <taxon>Alphaproteobacteria</taxon>
        <taxon>Hyphomicrobiales</taxon>
        <taxon>Pleomorphomonadaceae</taxon>
        <taxon>Methylobrevis</taxon>
    </lineage>
</organism>
<keyword evidence="11" id="KW-1133">Transmembrane helix</keyword>
<dbReference type="GO" id="GO:0005524">
    <property type="term" value="F:ATP binding"/>
    <property type="evidence" value="ECO:0007669"/>
    <property type="project" value="UniProtKB-KW"/>
</dbReference>
<dbReference type="Proteomes" id="UP000631694">
    <property type="component" value="Unassembled WGS sequence"/>
</dbReference>
<dbReference type="SUPFAM" id="SSF55874">
    <property type="entry name" value="ATPase domain of HSP90 chaperone/DNA topoisomerase II/histidine kinase"/>
    <property type="match status" value="1"/>
</dbReference>
<dbReference type="CDD" id="cd06225">
    <property type="entry name" value="HAMP"/>
    <property type="match status" value="1"/>
</dbReference>
<evidence type="ECO:0000256" key="9">
    <source>
        <dbReference type="ARBA" id="ARBA00022840"/>
    </source>
</evidence>
<dbReference type="PROSITE" id="PS50885">
    <property type="entry name" value="HAMP"/>
    <property type="match status" value="1"/>
</dbReference>
<feature type="transmembrane region" description="Helical" evidence="11">
    <location>
        <begin position="123"/>
        <end position="145"/>
    </location>
</feature>
<keyword evidence="9" id="KW-0067">ATP-binding</keyword>
<dbReference type="SUPFAM" id="SSF158472">
    <property type="entry name" value="HAMP domain-like"/>
    <property type="match status" value="1"/>
</dbReference>
<dbReference type="InterPro" id="IPR036890">
    <property type="entry name" value="HATPase_C_sf"/>
</dbReference>
<dbReference type="SMART" id="SM00304">
    <property type="entry name" value="HAMP"/>
    <property type="match status" value="1"/>
</dbReference>
<keyword evidence="15" id="KW-1185">Reference proteome</keyword>
<dbReference type="InterPro" id="IPR004358">
    <property type="entry name" value="Sig_transdc_His_kin-like_C"/>
</dbReference>
<accession>A0A931I135</accession>
<dbReference type="Pfam" id="PF02518">
    <property type="entry name" value="HATPase_c"/>
    <property type="match status" value="1"/>
</dbReference>
<keyword evidence="7" id="KW-0547">Nucleotide-binding</keyword>
<dbReference type="PANTHER" id="PTHR44936">
    <property type="entry name" value="SENSOR PROTEIN CREC"/>
    <property type="match status" value="1"/>
</dbReference>
<dbReference type="AlphaFoldDB" id="A0A931I135"/>
<comment type="caution">
    <text evidence="14">The sequence shown here is derived from an EMBL/GenBank/DDBJ whole genome shotgun (WGS) entry which is preliminary data.</text>
</comment>
<evidence type="ECO:0000256" key="11">
    <source>
        <dbReference type="SAM" id="Phobius"/>
    </source>
</evidence>
<dbReference type="Gene3D" id="3.30.565.10">
    <property type="entry name" value="Histidine kinase-like ATPase, C-terminal domain"/>
    <property type="match status" value="1"/>
</dbReference>
<feature type="domain" description="HAMP" evidence="13">
    <location>
        <begin position="146"/>
        <end position="201"/>
    </location>
</feature>
<dbReference type="CDD" id="cd00082">
    <property type="entry name" value="HisKA"/>
    <property type="match status" value="1"/>
</dbReference>
<dbReference type="InterPro" id="IPR036097">
    <property type="entry name" value="HisK_dim/P_sf"/>
</dbReference>
<dbReference type="GO" id="GO:0005886">
    <property type="term" value="C:plasma membrane"/>
    <property type="evidence" value="ECO:0007669"/>
    <property type="project" value="UniProtKB-SubCell"/>
</dbReference>
<dbReference type="EC" id="2.7.13.3" evidence="3"/>
<name>A0A931I135_9HYPH</name>
<feature type="region of interest" description="Disordered" evidence="10">
    <location>
        <begin position="421"/>
        <end position="442"/>
    </location>
</feature>
<evidence type="ECO:0000313" key="15">
    <source>
        <dbReference type="Proteomes" id="UP000631694"/>
    </source>
</evidence>
<evidence type="ECO:0000256" key="8">
    <source>
        <dbReference type="ARBA" id="ARBA00022777"/>
    </source>
</evidence>
<sequence length="442" mass="47145">MKRLFWKFFFIIWLTMATSIGVLFAASAMLQITPHTRDVERARQDFALDTAAGLLAHAGRDAALAFVAEAARGDVPIDLSVSPIEPFEACSAGTSDDERTIAAGDACFRITLHHDAPSLAVTIWPMIAPGLSVLLAAAAAAYWLARYLIRPVAHLRGGLAALASGRFDVRIGDRMDGRKDEVAALAHDFDASATRLAELQRTQQRLFHDVSHELRSPLSRLQAAIGVLQQNPARLGGMMDRMVREVERIDGLVGEILTLARLTDRSQDGPDVQTLDVIDLLNDIVTDAAFEAQARKIRVVHEGTASFVADVNGELIYRALENVIRNAVKYTADGSDVSVRSLIEDDALHILVADQGPGVAASELDQIFQPFSRGENAGTGSGYGLGLAIAKQAVEWHGGRVAASAAASGGLVVSISIPSLARGSRPGSRPTTPASHRSGPVA</sequence>
<keyword evidence="5" id="KW-0597">Phosphoprotein</keyword>
<dbReference type="PRINTS" id="PR00344">
    <property type="entry name" value="BCTRLSENSOR"/>
</dbReference>
<comment type="catalytic activity">
    <reaction evidence="1">
        <text>ATP + protein L-histidine = ADP + protein N-phospho-L-histidine.</text>
        <dbReference type="EC" id="2.7.13.3"/>
    </reaction>
</comment>
<dbReference type="GO" id="GO:0000155">
    <property type="term" value="F:phosphorelay sensor kinase activity"/>
    <property type="evidence" value="ECO:0007669"/>
    <property type="project" value="InterPro"/>
</dbReference>
<dbReference type="InterPro" id="IPR050980">
    <property type="entry name" value="2C_sensor_his_kinase"/>
</dbReference>
<evidence type="ECO:0000259" key="12">
    <source>
        <dbReference type="PROSITE" id="PS50109"/>
    </source>
</evidence>
<proteinExistence type="predicted"/>
<evidence type="ECO:0000313" key="14">
    <source>
        <dbReference type="EMBL" id="MBH0238382.1"/>
    </source>
</evidence>
<dbReference type="EMBL" id="JADZLT010000050">
    <property type="protein sequence ID" value="MBH0238382.1"/>
    <property type="molecule type" value="Genomic_DNA"/>
</dbReference>
<keyword evidence="11" id="KW-0472">Membrane</keyword>
<evidence type="ECO:0000256" key="1">
    <source>
        <dbReference type="ARBA" id="ARBA00000085"/>
    </source>
</evidence>
<dbReference type="PANTHER" id="PTHR44936:SF10">
    <property type="entry name" value="SENSOR PROTEIN RSTB"/>
    <property type="match status" value="1"/>
</dbReference>
<evidence type="ECO:0000256" key="3">
    <source>
        <dbReference type="ARBA" id="ARBA00012438"/>
    </source>
</evidence>
<keyword evidence="8 14" id="KW-0418">Kinase</keyword>
<feature type="domain" description="Histidine kinase" evidence="12">
    <location>
        <begin position="209"/>
        <end position="421"/>
    </location>
</feature>
<evidence type="ECO:0000256" key="6">
    <source>
        <dbReference type="ARBA" id="ARBA00022679"/>
    </source>
</evidence>
<dbReference type="RefSeq" id="WP_197311461.1">
    <property type="nucleotide sequence ID" value="NZ_JADZLT010000050.1"/>
</dbReference>
<dbReference type="SMART" id="SM00388">
    <property type="entry name" value="HisKA"/>
    <property type="match status" value="1"/>
</dbReference>
<dbReference type="InterPro" id="IPR003660">
    <property type="entry name" value="HAMP_dom"/>
</dbReference>
<keyword evidence="4" id="KW-1003">Cell membrane</keyword>
<dbReference type="InterPro" id="IPR003661">
    <property type="entry name" value="HisK_dim/P_dom"/>
</dbReference>
<dbReference type="Pfam" id="PF00512">
    <property type="entry name" value="HisKA"/>
    <property type="match status" value="1"/>
</dbReference>
<evidence type="ECO:0000256" key="5">
    <source>
        <dbReference type="ARBA" id="ARBA00022553"/>
    </source>
</evidence>
<evidence type="ECO:0000256" key="4">
    <source>
        <dbReference type="ARBA" id="ARBA00022475"/>
    </source>
</evidence>
<dbReference type="Gene3D" id="1.10.287.130">
    <property type="match status" value="1"/>
</dbReference>
<gene>
    <name evidence="14" type="ORF">I5731_11145</name>
</gene>
<evidence type="ECO:0000259" key="13">
    <source>
        <dbReference type="PROSITE" id="PS50885"/>
    </source>
</evidence>
<evidence type="ECO:0000256" key="7">
    <source>
        <dbReference type="ARBA" id="ARBA00022741"/>
    </source>
</evidence>
<dbReference type="InterPro" id="IPR003594">
    <property type="entry name" value="HATPase_dom"/>
</dbReference>
<reference evidence="14" key="1">
    <citation type="submission" date="2020-12" db="EMBL/GenBank/DDBJ databases">
        <title>Methylobrevis albus sp. nov., isolated from fresh water lack sediment.</title>
        <authorList>
            <person name="Zou Q."/>
        </authorList>
    </citation>
    <scope>NUCLEOTIDE SEQUENCE</scope>
    <source>
        <strain evidence="14">L22</strain>
    </source>
</reference>
<evidence type="ECO:0000256" key="10">
    <source>
        <dbReference type="SAM" id="MobiDB-lite"/>
    </source>
</evidence>
<evidence type="ECO:0000256" key="2">
    <source>
        <dbReference type="ARBA" id="ARBA00004651"/>
    </source>
</evidence>
<dbReference type="SUPFAM" id="SSF47384">
    <property type="entry name" value="Homodimeric domain of signal transducing histidine kinase"/>
    <property type="match status" value="1"/>
</dbReference>